<comment type="caution">
    <text evidence="12">The sequence shown here is derived from an EMBL/GenBank/DDBJ whole genome shotgun (WGS) entry which is preliminary data.</text>
</comment>
<dbReference type="InterPro" id="IPR002350">
    <property type="entry name" value="Kazal_dom"/>
</dbReference>
<feature type="domain" description="Kazal-like" evidence="11">
    <location>
        <begin position="26"/>
        <end position="79"/>
    </location>
</feature>
<dbReference type="PANTHER" id="PTHR21312">
    <property type="entry name" value="SERINE PROTEASE INHIBITOR"/>
    <property type="match status" value="1"/>
</dbReference>
<dbReference type="GO" id="GO:0005576">
    <property type="term" value="C:extracellular region"/>
    <property type="evidence" value="ECO:0007669"/>
    <property type="project" value="UniProtKB-SubCell"/>
</dbReference>
<feature type="chain" id="PRO_5029754717" description="Serine protease inhibitor Kazal-type 1" evidence="10">
    <location>
        <begin position="24"/>
        <end position="79"/>
    </location>
</feature>
<organism evidence="12 13">
    <name type="scientific">Rousettus aegyptiacus</name>
    <name type="common">Egyptian fruit bat</name>
    <name type="synonym">Pteropus aegyptiacus</name>
    <dbReference type="NCBI Taxonomy" id="9407"/>
    <lineage>
        <taxon>Eukaryota</taxon>
        <taxon>Metazoa</taxon>
        <taxon>Chordata</taxon>
        <taxon>Craniata</taxon>
        <taxon>Vertebrata</taxon>
        <taxon>Euteleostomi</taxon>
        <taxon>Mammalia</taxon>
        <taxon>Eutheria</taxon>
        <taxon>Laurasiatheria</taxon>
        <taxon>Chiroptera</taxon>
        <taxon>Yinpterochiroptera</taxon>
        <taxon>Pteropodoidea</taxon>
        <taxon>Pteropodidae</taxon>
        <taxon>Rousettinae</taxon>
        <taxon>Rousettus</taxon>
    </lineage>
</organism>
<dbReference type="AlphaFoldDB" id="A0A7J8FP79"/>
<evidence type="ECO:0000313" key="12">
    <source>
        <dbReference type="EMBL" id="KAF6448962.1"/>
    </source>
</evidence>
<keyword evidence="4" id="KW-0722">Serine protease inhibitor</keyword>
<dbReference type="InterPro" id="IPR036058">
    <property type="entry name" value="Kazal_dom_sf"/>
</dbReference>
<evidence type="ECO:0000256" key="10">
    <source>
        <dbReference type="SAM" id="SignalP"/>
    </source>
</evidence>
<evidence type="ECO:0000256" key="9">
    <source>
        <dbReference type="ARBA" id="ARBA00046050"/>
    </source>
</evidence>
<name>A0A7J8FP79_ROUAE</name>
<feature type="signal peptide" evidence="10">
    <location>
        <begin position="1"/>
        <end position="23"/>
    </location>
</feature>
<keyword evidence="10" id="KW-0732">Signal</keyword>
<evidence type="ECO:0000256" key="6">
    <source>
        <dbReference type="ARBA" id="ARBA00037363"/>
    </source>
</evidence>
<accession>A0A7J8FP79</accession>
<dbReference type="SMART" id="SM00280">
    <property type="entry name" value="KAZAL"/>
    <property type="match status" value="1"/>
</dbReference>
<dbReference type="PRINTS" id="PR00290">
    <property type="entry name" value="KAZALINHBTR"/>
</dbReference>
<keyword evidence="13" id="KW-1185">Reference proteome</keyword>
<evidence type="ECO:0000256" key="8">
    <source>
        <dbReference type="ARBA" id="ARBA00041915"/>
    </source>
</evidence>
<dbReference type="Gene3D" id="3.30.60.30">
    <property type="match status" value="1"/>
</dbReference>
<evidence type="ECO:0000259" key="11">
    <source>
        <dbReference type="PROSITE" id="PS51465"/>
    </source>
</evidence>
<comment type="function">
    <text evidence="9">Serine protease inhibitor which exhibits anti-trypsin activity. In the pancreas, protects against trypsin-catalyzed premature activation of zymogens.</text>
</comment>
<dbReference type="GO" id="GO:0004867">
    <property type="term" value="F:serine-type endopeptidase inhibitor activity"/>
    <property type="evidence" value="ECO:0007669"/>
    <property type="project" value="UniProtKB-KW"/>
</dbReference>
<gene>
    <name evidence="12" type="ORF">HJG63_018381</name>
</gene>
<evidence type="ECO:0000256" key="3">
    <source>
        <dbReference type="ARBA" id="ARBA00022690"/>
    </source>
</evidence>
<evidence type="ECO:0000256" key="1">
    <source>
        <dbReference type="ARBA" id="ARBA00004613"/>
    </source>
</evidence>
<dbReference type="EMBL" id="JACASE010000007">
    <property type="protein sequence ID" value="KAF6448962.1"/>
    <property type="molecule type" value="Genomic_DNA"/>
</dbReference>
<keyword evidence="3" id="KW-0646">Protease inhibitor</keyword>
<dbReference type="FunFam" id="3.30.60.30:FF:000031">
    <property type="entry name" value="Serine protease inhibitor Kazal-type 2"/>
    <property type="match status" value="1"/>
</dbReference>
<evidence type="ECO:0000256" key="5">
    <source>
        <dbReference type="ARBA" id="ARBA00023157"/>
    </source>
</evidence>
<reference evidence="12 13" key="1">
    <citation type="journal article" date="2020" name="Nature">
        <title>Six reference-quality genomes reveal evolution of bat adaptations.</title>
        <authorList>
            <person name="Jebb D."/>
            <person name="Huang Z."/>
            <person name="Pippel M."/>
            <person name="Hughes G.M."/>
            <person name="Lavrichenko K."/>
            <person name="Devanna P."/>
            <person name="Winkler S."/>
            <person name="Jermiin L.S."/>
            <person name="Skirmuntt E.C."/>
            <person name="Katzourakis A."/>
            <person name="Burkitt-Gray L."/>
            <person name="Ray D.A."/>
            <person name="Sullivan K.A.M."/>
            <person name="Roscito J.G."/>
            <person name="Kirilenko B.M."/>
            <person name="Davalos L.M."/>
            <person name="Corthals A.P."/>
            <person name="Power M.L."/>
            <person name="Jones G."/>
            <person name="Ransome R.D."/>
            <person name="Dechmann D.K.N."/>
            <person name="Locatelli A.G."/>
            <person name="Puechmaille S.J."/>
            <person name="Fedrigo O."/>
            <person name="Jarvis E.D."/>
            <person name="Hiller M."/>
            <person name="Vernes S.C."/>
            <person name="Myers E.W."/>
            <person name="Teeling E.C."/>
        </authorList>
    </citation>
    <scope>NUCLEOTIDE SEQUENCE [LARGE SCALE GENOMIC DNA]</scope>
    <source>
        <strain evidence="12">MRouAeg1</strain>
        <tissue evidence="12">Muscle</tissue>
    </source>
</reference>
<comment type="subcellular location">
    <subcellularLocation>
        <location evidence="1">Secreted</location>
    </subcellularLocation>
</comment>
<dbReference type="OrthoDB" id="126772at2759"/>
<dbReference type="SUPFAM" id="SSF100895">
    <property type="entry name" value="Kazal-type serine protease inhibitors"/>
    <property type="match status" value="1"/>
</dbReference>
<keyword evidence="5" id="KW-1015">Disulfide bond</keyword>
<evidence type="ECO:0000256" key="4">
    <source>
        <dbReference type="ARBA" id="ARBA00022900"/>
    </source>
</evidence>
<dbReference type="PANTHER" id="PTHR21312:SF27">
    <property type="entry name" value="SERINE PROTEASE INHIBITOR KAZAL-TYPE 1"/>
    <property type="match status" value="1"/>
</dbReference>
<dbReference type="Proteomes" id="UP000593571">
    <property type="component" value="Unassembled WGS sequence"/>
</dbReference>
<dbReference type="PROSITE" id="PS51465">
    <property type="entry name" value="KAZAL_2"/>
    <property type="match status" value="1"/>
</dbReference>
<dbReference type="InterPro" id="IPR001239">
    <property type="entry name" value="Prot_inh_Kazal-m"/>
</dbReference>
<dbReference type="PROSITE" id="PS00282">
    <property type="entry name" value="KAZAL_1"/>
    <property type="match status" value="1"/>
</dbReference>
<evidence type="ECO:0000256" key="7">
    <source>
        <dbReference type="ARBA" id="ARBA00039254"/>
    </source>
</evidence>
<keyword evidence="2" id="KW-0964">Secreted</keyword>
<dbReference type="CDD" id="cd01327">
    <property type="entry name" value="KAZAL_PSTI"/>
    <property type="match status" value="1"/>
</dbReference>
<dbReference type="Pfam" id="PF00050">
    <property type="entry name" value="Kazal_1"/>
    <property type="match status" value="1"/>
</dbReference>
<comment type="function">
    <text evidence="6">In the male reproductive tract, binds to sperm heads where it modulates sperm capacitance by inhibiting calcium uptake and nitrogen oxide (NO) production.</text>
</comment>
<proteinExistence type="predicted"/>
<sequence>MKVTGILLLIALALMSFSGNARADVTGRKAVCTNKLSGCPRIYNPVCGTNGITYTNECELCMENKKRQIPVLIKKDGRC</sequence>
<evidence type="ECO:0000256" key="2">
    <source>
        <dbReference type="ARBA" id="ARBA00022525"/>
    </source>
</evidence>
<evidence type="ECO:0000313" key="13">
    <source>
        <dbReference type="Proteomes" id="UP000593571"/>
    </source>
</evidence>
<protein>
    <recommendedName>
        <fullName evidence="7">Serine protease inhibitor Kazal-type 1</fullName>
    </recommendedName>
    <alternativeName>
        <fullName evidence="8">Pancreatic secretory trypsin inhibitor</fullName>
    </alternativeName>
</protein>